<dbReference type="Proteomes" id="UP000778970">
    <property type="component" value="Unassembled WGS sequence"/>
</dbReference>
<keyword evidence="2" id="KW-1185">Reference proteome</keyword>
<comment type="caution">
    <text evidence="1">The sequence shown here is derived from an EMBL/GenBank/DDBJ whole genome shotgun (WGS) entry which is preliminary data.</text>
</comment>
<organism evidence="1 2">
    <name type="scientific">Rhodovibrio salinarum</name>
    <dbReference type="NCBI Taxonomy" id="1087"/>
    <lineage>
        <taxon>Bacteria</taxon>
        <taxon>Pseudomonadati</taxon>
        <taxon>Pseudomonadota</taxon>
        <taxon>Alphaproteobacteria</taxon>
        <taxon>Rhodospirillales</taxon>
        <taxon>Rhodovibrionaceae</taxon>
        <taxon>Rhodovibrio</taxon>
    </lineage>
</organism>
<proteinExistence type="predicted"/>
<dbReference type="AlphaFoldDB" id="A0A934QIA6"/>
<reference evidence="1" key="1">
    <citation type="submission" date="2017-08" db="EMBL/GenBank/DDBJ databases">
        <authorList>
            <person name="Imhoff J.F."/>
            <person name="Rahn T."/>
            <person name="Kuenzel S."/>
            <person name="Neulinger S.C."/>
        </authorList>
    </citation>
    <scope>NUCLEOTIDE SEQUENCE</scope>
    <source>
        <strain evidence="1">DSM 9154</strain>
    </source>
</reference>
<dbReference type="InterPro" id="IPR016750">
    <property type="entry name" value="Aceto_COase_bsu/gsu"/>
</dbReference>
<dbReference type="Pfam" id="PF08882">
    <property type="entry name" value="Acetone_carb_G"/>
    <property type="match status" value="1"/>
</dbReference>
<name>A0A934QIA6_9PROT</name>
<protein>
    <submittedName>
        <fullName evidence="1">Acetone carboxylase subunit gamma</fullName>
    </submittedName>
</protein>
<accession>A0A934QIA6</accession>
<dbReference type="EMBL" id="NRRE01000022">
    <property type="protein sequence ID" value="MBK1697299.1"/>
    <property type="molecule type" value="Genomic_DNA"/>
</dbReference>
<gene>
    <name evidence="1" type="ORF">CKO21_08560</name>
</gene>
<sequence length="166" mass="19555">MSYSRKKIEELIDGTIDPDTLHTMLSAPKDQDRFTKYLEILQERVPWDDPILLPYGPHLYCVQKKETKQWVIRCGCGHEFCDQSENWKLSAVVNVRDTPEEMAELYPDLMAPTSSWQVIREYFCPECGTLHDVEAPTPWYPVIKDFEPDIEAFYRDWLKLQVPERA</sequence>
<evidence type="ECO:0000313" key="1">
    <source>
        <dbReference type="EMBL" id="MBK1697299.1"/>
    </source>
</evidence>
<dbReference type="PIRSF" id="PIRSF019217">
    <property type="entry name" value="Acetone_carboxlyase_gsu"/>
    <property type="match status" value="1"/>
</dbReference>
<reference evidence="1" key="2">
    <citation type="journal article" date="2020" name="Microorganisms">
        <title>Osmotic Adaptation and Compatible Solute Biosynthesis of Phototrophic Bacteria as Revealed from Genome Analyses.</title>
        <authorList>
            <person name="Imhoff J.F."/>
            <person name="Rahn T."/>
            <person name="Kunzel S."/>
            <person name="Keller A."/>
            <person name="Neulinger S.C."/>
        </authorList>
    </citation>
    <scope>NUCLEOTIDE SEQUENCE</scope>
    <source>
        <strain evidence="1">DSM 9154</strain>
    </source>
</reference>
<evidence type="ECO:0000313" key="2">
    <source>
        <dbReference type="Proteomes" id="UP000778970"/>
    </source>
</evidence>
<dbReference type="RefSeq" id="WP_027288310.1">
    <property type="nucleotide sequence ID" value="NZ_NRRE01000022.1"/>
</dbReference>